<evidence type="ECO:0000313" key="5">
    <source>
        <dbReference type="EMBL" id="NSJ78936.1"/>
    </source>
</evidence>
<sequence>MGMPSINIIFRELAKTFEQRNDNGIVALVLANNSGMNPKEYRPGDDLDASIAKDAKIQIQFAMEGGREKPQKVICFFGQSEYADLDTILDELDNVKFDYLTFGSALQEDQKAKVTKWIKEKRESGKKVKAVLANTTANDEGIINYTTESVTISGEEYDADKFCSRIAGILAGTPLTMSCTYTVLEDAESCTKLSKKEMDEKIDAGEFIVFRDGDYIRVARGINSLTTVSDTKTDDFKKIKMIDVMDHVSTDLTDTIKNNWLGQYPNNYDNKCLLLANCQEYLDGLVSRTILSSASIEIDIEGNKKYLESKNEDTVNMTEDQIKKALTGENVFLSSQMGILDAMENFNIDIVV</sequence>
<evidence type="ECO:0000259" key="2">
    <source>
        <dbReference type="Pfam" id="PF04984"/>
    </source>
</evidence>
<dbReference type="Proteomes" id="UP000188159">
    <property type="component" value="Chromosome"/>
</dbReference>
<dbReference type="EMBL" id="CP012098">
    <property type="protein sequence ID" value="AQP39889.1"/>
    <property type="molecule type" value="Genomic_DNA"/>
</dbReference>
<dbReference type="Proteomes" id="UP001644750">
    <property type="component" value="Unassembled WGS sequence"/>
</dbReference>
<evidence type="ECO:0000313" key="6">
    <source>
        <dbReference type="Proteomes" id="UP000188159"/>
    </source>
</evidence>
<dbReference type="InterPro" id="IPR020287">
    <property type="entry name" value="Tail_sheath_C"/>
</dbReference>
<feature type="domain" description="Tail sheath protein subtilisin-like" evidence="2">
    <location>
        <begin position="82"/>
        <end position="224"/>
    </location>
</feature>
<dbReference type="Pfam" id="PF04984">
    <property type="entry name" value="Phage_sheath_1"/>
    <property type="match status" value="1"/>
</dbReference>
<feature type="domain" description="Tail sheath protein C-terminal" evidence="3">
    <location>
        <begin position="231"/>
        <end position="351"/>
    </location>
</feature>
<protein>
    <submittedName>
        <fullName evidence="5">Phage tail protein</fullName>
    </submittedName>
    <submittedName>
        <fullName evidence="4">Phage tail sheath protein</fullName>
    </submittedName>
</protein>
<keyword evidence="7" id="KW-1185">Reference proteome</keyword>
<gene>
    <name evidence="4" type="ORF">DO83_10045</name>
    <name evidence="5" type="ORF">G5A72_04890</name>
</gene>
<comment type="similarity">
    <text evidence="1">Belongs to the myoviridae tail sheath protein family.</text>
</comment>
<dbReference type="InterPro" id="IPR035089">
    <property type="entry name" value="Phage_sheath_subtilisin"/>
</dbReference>
<reference evidence="5 7" key="2">
    <citation type="journal article" date="2020" name="Cell Host Microbe">
        <title>Functional and Genomic Variation between Human-Derived Isolates of Lachnospiraceae Reveals Inter- and Intra-Species Diversity.</title>
        <authorList>
            <person name="Sorbara M.T."/>
            <person name="Littmann E.R."/>
            <person name="Fontana E."/>
            <person name="Moody T.U."/>
            <person name="Kohout C.E."/>
            <person name="Gjonbalaj M."/>
            <person name="Eaton V."/>
            <person name="Seok R."/>
            <person name="Leiner I.M."/>
            <person name="Pamer E.G."/>
        </authorList>
    </citation>
    <scope>NUCLEOTIDE SEQUENCE [LARGE SCALE GENOMIC DNA]</scope>
    <source>
        <strain evidence="5 7">MSK.14.57</strain>
    </source>
</reference>
<dbReference type="AlphaFoldDB" id="A0A1Q2C8J9"/>
<evidence type="ECO:0000259" key="3">
    <source>
        <dbReference type="Pfam" id="PF17482"/>
    </source>
</evidence>
<evidence type="ECO:0000313" key="7">
    <source>
        <dbReference type="Proteomes" id="UP001644750"/>
    </source>
</evidence>
<proteinExistence type="inferred from homology"/>
<evidence type="ECO:0000313" key="4">
    <source>
        <dbReference type="EMBL" id="AQP39889.1"/>
    </source>
</evidence>
<dbReference type="Pfam" id="PF17482">
    <property type="entry name" value="Phage_sheath_1C"/>
    <property type="match status" value="1"/>
</dbReference>
<organism evidence="4 6">
    <name type="scientific">Anaerostipes hadrus</name>
    <dbReference type="NCBI Taxonomy" id="649756"/>
    <lineage>
        <taxon>Bacteria</taxon>
        <taxon>Bacillati</taxon>
        <taxon>Bacillota</taxon>
        <taxon>Clostridia</taxon>
        <taxon>Lachnospirales</taxon>
        <taxon>Lachnospiraceae</taxon>
        <taxon>Anaerostipes</taxon>
    </lineage>
</organism>
<reference evidence="5" key="3">
    <citation type="submission" date="2020-02" db="EMBL/GenBank/DDBJ databases">
        <authorList>
            <person name="Littmann E."/>
            <person name="Sorbara M."/>
        </authorList>
    </citation>
    <scope>NUCLEOTIDE SEQUENCE</scope>
    <source>
        <strain evidence="5">MSK.14.57</strain>
    </source>
</reference>
<dbReference type="Gene3D" id="3.30.1370.220">
    <property type="match status" value="1"/>
</dbReference>
<accession>A0A1Q2C8J9</accession>
<evidence type="ECO:0000256" key="1">
    <source>
        <dbReference type="ARBA" id="ARBA00008005"/>
    </source>
</evidence>
<dbReference type="EMBL" id="JAAITB010000008">
    <property type="protein sequence ID" value="NSJ78936.1"/>
    <property type="molecule type" value="Genomic_DNA"/>
</dbReference>
<dbReference type="Gene3D" id="3.40.50.11790">
    <property type="match status" value="1"/>
</dbReference>
<dbReference type="RefSeq" id="WP_009204063.1">
    <property type="nucleotide sequence ID" value="NZ_BAABXM010000001.1"/>
</dbReference>
<reference evidence="4 6" key="1">
    <citation type="journal article" date="2016" name="Sci. Rep.">
        <title>Accelerated dysbiosis of gut microbiota during aggravation of DSS-induced colitis by a butyrate-producing bacterium.</title>
        <authorList>
            <person name="Zhang Q."/>
            <person name="Wu Y."/>
            <person name="Wang J."/>
            <person name="Wu G."/>
            <person name="Long W."/>
            <person name="Xue Z."/>
            <person name="Wang L."/>
            <person name="Zhang X."/>
            <person name="Pang X."/>
            <person name="Zhao Y."/>
            <person name="Zhao L."/>
            <person name="Zhang C."/>
        </authorList>
    </citation>
    <scope>NUCLEOTIDE SEQUENCE [LARGE SCALE GENOMIC DNA]</scope>
    <source>
        <strain evidence="4 6">BPB5</strain>
    </source>
</reference>
<name>A0A1Q2C8J9_ANAHA</name>